<organism evidence="3 4">
    <name type="scientific">Parasedimentitalea maritima</name>
    <dbReference type="NCBI Taxonomy" id="2578117"/>
    <lineage>
        <taxon>Bacteria</taxon>
        <taxon>Pseudomonadati</taxon>
        <taxon>Pseudomonadota</taxon>
        <taxon>Alphaproteobacteria</taxon>
        <taxon>Rhodobacterales</taxon>
        <taxon>Paracoccaceae</taxon>
        <taxon>Parasedimentitalea</taxon>
    </lineage>
</organism>
<evidence type="ECO:0000313" key="3">
    <source>
        <dbReference type="EMBL" id="KAE9632289.1"/>
    </source>
</evidence>
<dbReference type="Pfam" id="PF13449">
    <property type="entry name" value="Phytase-like"/>
    <property type="match status" value="1"/>
</dbReference>
<name>A0A6A4RKB8_9RHOB</name>
<dbReference type="RefSeq" id="WP_158976207.1">
    <property type="nucleotide sequence ID" value="NZ_WSFO01000001.1"/>
</dbReference>
<gene>
    <name evidence="3" type="ORF">GP644_00485</name>
</gene>
<protein>
    <submittedName>
        <fullName evidence="3">Esterase-like activity of phytase family protein</fullName>
    </submittedName>
</protein>
<dbReference type="InterPro" id="IPR014567">
    <property type="entry name" value="UCP031900"/>
</dbReference>
<keyword evidence="1" id="KW-0732">Signal</keyword>
<feature type="signal peptide" evidence="1">
    <location>
        <begin position="1"/>
        <end position="25"/>
    </location>
</feature>
<dbReference type="EMBL" id="WSFO01000001">
    <property type="protein sequence ID" value="KAE9632289.1"/>
    <property type="molecule type" value="Genomic_DNA"/>
</dbReference>
<proteinExistence type="predicted"/>
<evidence type="ECO:0000256" key="1">
    <source>
        <dbReference type="SAM" id="SignalP"/>
    </source>
</evidence>
<feature type="domain" description="Phytase-like" evidence="2">
    <location>
        <begin position="49"/>
        <end position="287"/>
    </location>
</feature>
<feature type="chain" id="PRO_5025599047" evidence="1">
    <location>
        <begin position="26"/>
        <end position="302"/>
    </location>
</feature>
<dbReference type="PIRSF" id="PIRSF031900">
    <property type="entry name" value="UCP031900"/>
    <property type="match status" value="1"/>
</dbReference>
<dbReference type="SUPFAM" id="SSF101898">
    <property type="entry name" value="NHL repeat"/>
    <property type="match status" value="1"/>
</dbReference>
<dbReference type="AlphaFoldDB" id="A0A6A4RKB8"/>
<evidence type="ECO:0000313" key="4">
    <source>
        <dbReference type="Proteomes" id="UP000441586"/>
    </source>
</evidence>
<accession>A0A6A4RKB8</accession>
<dbReference type="Proteomes" id="UP000441586">
    <property type="component" value="Unassembled WGS sequence"/>
</dbReference>
<sequence length="302" mass="33346">MRLGSTIKLTLGLLIATTMAVVAYAANLPAASSSASYLGSYVWDMNDSWFGGFSALSLGRDGRSMTVLSDRATLATARIRRQGGQISSIEVKTTRPLQSSSGKVLKGRIVDSEGLAIARDGTIYISFEGISRVVKHRKASSRAQVLPRPSEFRSLPINKALEALAIDSRGRLYTLPERALNDDGQIPVWRWNGRTWSTPFTLPPLGNFLPVSADFGPDGRLYLLERDFGLFGFRSRLRRWDITAEGPANEQILLKTAFGTHDNLEGLSVWRDGNGTLRATMISDDNFYSIQRTELVEYALPR</sequence>
<dbReference type="InterPro" id="IPR027372">
    <property type="entry name" value="Phytase-like_dom"/>
</dbReference>
<reference evidence="3 4" key="1">
    <citation type="submission" date="2019-12" db="EMBL/GenBank/DDBJ databases">
        <authorList>
            <person name="Zhang Y.-J."/>
        </authorList>
    </citation>
    <scope>NUCLEOTIDE SEQUENCE [LARGE SCALE GENOMIC DNA]</scope>
    <source>
        <strain evidence="3 4">H18S-6</strain>
    </source>
</reference>
<evidence type="ECO:0000259" key="2">
    <source>
        <dbReference type="Pfam" id="PF13449"/>
    </source>
</evidence>
<comment type="caution">
    <text evidence="3">The sequence shown here is derived from an EMBL/GenBank/DDBJ whole genome shotgun (WGS) entry which is preliminary data.</text>
</comment>